<dbReference type="GeneID" id="13394191"/>
<reference evidence="2 3" key="1">
    <citation type="journal article" date="2011" name="PLoS Genet.">
        <title>Finished genome of the fungal wheat pathogen Mycosphaerella graminicola reveals dispensome structure, chromosome plasticity, and stealth pathogenesis.</title>
        <authorList>
            <person name="Goodwin S.B."/>
            <person name="Ben M'barek S."/>
            <person name="Dhillon B."/>
            <person name="Wittenberg A.H.J."/>
            <person name="Crane C.F."/>
            <person name="Hane J.K."/>
            <person name="Foster A.J."/>
            <person name="Van der Lee T.A.J."/>
            <person name="Grimwood J."/>
            <person name="Aerts A."/>
            <person name="Antoniw J."/>
            <person name="Bailey A."/>
            <person name="Bluhm B."/>
            <person name="Bowler J."/>
            <person name="Bristow J."/>
            <person name="van der Burgt A."/>
            <person name="Canto-Canche B."/>
            <person name="Churchill A.C.L."/>
            <person name="Conde-Ferraez L."/>
            <person name="Cools H.J."/>
            <person name="Coutinho P.M."/>
            <person name="Csukai M."/>
            <person name="Dehal P."/>
            <person name="De Wit P."/>
            <person name="Donzelli B."/>
            <person name="van de Geest H.C."/>
            <person name="van Ham R.C.H.J."/>
            <person name="Hammond-Kosack K.E."/>
            <person name="Henrissat B."/>
            <person name="Kilian A."/>
            <person name="Kobayashi A.K."/>
            <person name="Koopmann E."/>
            <person name="Kourmpetis Y."/>
            <person name="Kuzniar A."/>
            <person name="Lindquist E."/>
            <person name="Lombard V."/>
            <person name="Maliepaard C."/>
            <person name="Martins N."/>
            <person name="Mehrabi R."/>
            <person name="Nap J.P.H."/>
            <person name="Ponomarenko A."/>
            <person name="Rudd J.J."/>
            <person name="Salamov A."/>
            <person name="Schmutz J."/>
            <person name="Schouten H.J."/>
            <person name="Shapiro H."/>
            <person name="Stergiopoulos I."/>
            <person name="Torriani S.F.F."/>
            <person name="Tu H."/>
            <person name="de Vries R.P."/>
            <person name="Waalwijk C."/>
            <person name="Ware S.B."/>
            <person name="Wiebenga A."/>
            <person name="Zwiers L.-H."/>
            <person name="Oliver R.P."/>
            <person name="Grigoriev I.V."/>
            <person name="Kema G.H.J."/>
        </authorList>
    </citation>
    <scope>NUCLEOTIDE SEQUENCE [LARGE SCALE GENOMIC DNA]</scope>
    <source>
        <strain evidence="3">CBS 115943 / IPO323</strain>
    </source>
</reference>
<dbReference type="EMBL" id="CM001200">
    <property type="protein sequence ID" value="EGP87375.1"/>
    <property type="molecule type" value="Genomic_DNA"/>
</dbReference>
<dbReference type="OrthoDB" id="10550329at2759"/>
<name>F9XBI9_ZYMTI</name>
<feature type="compositionally biased region" description="Basic and acidic residues" evidence="1">
    <location>
        <begin position="183"/>
        <end position="197"/>
    </location>
</feature>
<keyword evidence="3" id="KW-1185">Reference proteome</keyword>
<evidence type="ECO:0000313" key="2">
    <source>
        <dbReference type="EMBL" id="EGP87375.1"/>
    </source>
</evidence>
<proteinExistence type="predicted"/>
<organism evidence="2 3">
    <name type="scientific">Zymoseptoria tritici (strain CBS 115943 / IPO323)</name>
    <name type="common">Speckled leaf blotch fungus</name>
    <name type="synonym">Septoria tritici</name>
    <dbReference type="NCBI Taxonomy" id="336722"/>
    <lineage>
        <taxon>Eukaryota</taxon>
        <taxon>Fungi</taxon>
        <taxon>Dikarya</taxon>
        <taxon>Ascomycota</taxon>
        <taxon>Pezizomycotina</taxon>
        <taxon>Dothideomycetes</taxon>
        <taxon>Dothideomycetidae</taxon>
        <taxon>Mycosphaerellales</taxon>
        <taxon>Mycosphaerellaceae</taxon>
        <taxon>Zymoseptoria</taxon>
    </lineage>
</organism>
<evidence type="ECO:0000313" key="3">
    <source>
        <dbReference type="Proteomes" id="UP000008062"/>
    </source>
</evidence>
<dbReference type="InParanoid" id="F9XBI9"/>
<dbReference type="RefSeq" id="XP_003852399.1">
    <property type="nucleotide sequence ID" value="XM_003852351.1"/>
</dbReference>
<accession>F9XBI9</accession>
<dbReference type="KEGG" id="ztr:MYCGRDRAFT_93584"/>
<dbReference type="AlphaFoldDB" id="F9XBI9"/>
<protein>
    <submittedName>
        <fullName evidence="2">Uncharacterized protein</fullName>
    </submittedName>
</protein>
<feature type="compositionally biased region" description="Low complexity" evidence="1">
    <location>
        <begin position="143"/>
        <end position="161"/>
    </location>
</feature>
<dbReference type="HOGENOM" id="CLU_894899_0_0_1"/>
<evidence type="ECO:0000256" key="1">
    <source>
        <dbReference type="SAM" id="MobiDB-lite"/>
    </source>
</evidence>
<dbReference type="Proteomes" id="UP000008062">
    <property type="component" value="Chromosome 5"/>
</dbReference>
<sequence>MPRDGTITVARGFNTFNKKTAAPQVTYHNAAFDRDHHARAVVTICGANFKSEDDMAKALGAAACPTKGTDSDRAPIVKIEFMSCAFLDITTLRRLKALFPQLKDVEVHDCAAFPYHLFAAKPDPPAENFLPALKSPYLHQRSKNSLESSPSAASTSRSTSLYGKDHSEPTQRMCPPEPLNRSYTHETRQERGDKDQNMRIWQMARFAAGEKNPLELPPRPDRLSSSFHQSRGLMCNKCRVPPQVVLNNRFNHGFDPTEPARLKHPKSAKEEDQPVFSQGFLRSVCEELKAGRTSGPAALKIRRLVAEISCR</sequence>
<gene>
    <name evidence="2" type="ORF">MYCGRDRAFT_93584</name>
</gene>
<feature type="region of interest" description="Disordered" evidence="1">
    <location>
        <begin position="140"/>
        <end position="197"/>
    </location>
</feature>